<proteinExistence type="predicted"/>
<keyword evidence="2" id="KW-1185">Reference proteome</keyword>
<reference evidence="1" key="2">
    <citation type="submission" date="2020-09" db="EMBL/GenBank/DDBJ databases">
        <authorList>
            <person name="Sun Q."/>
            <person name="Zhou Y."/>
        </authorList>
    </citation>
    <scope>NUCLEOTIDE SEQUENCE</scope>
    <source>
        <strain evidence="1">CGMCC 4.7201</strain>
    </source>
</reference>
<gene>
    <name evidence="1" type="ORF">GCM10012280_68580</name>
</gene>
<reference evidence="1" key="1">
    <citation type="journal article" date="2014" name="Int. J. Syst. Evol. Microbiol.">
        <title>Complete genome sequence of Corynebacterium casei LMG S-19264T (=DSM 44701T), isolated from a smear-ripened cheese.</title>
        <authorList>
            <consortium name="US DOE Joint Genome Institute (JGI-PGF)"/>
            <person name="Walter F."/>
            <person name="Albersmeier A."/>
            <person name="Kalinowski J."/>
            <person name="Ruckert C."/>
        </authorList>
    </citation>
    <scope>NUCLEOTIDE SEQUENCE</scope>
    <source>
        <strain evidence="1">CGMCC 4.7201</strain>
    </source>
</reference>
<sequence length="57" mass="5874">MEVELHGGPLDGEVIPVDPLDQGPGVATVAQGCAVLGGRSWYGPDANGRWVWLGDSA</sequence>
<name>A0A917ZYS6_9ACTN</name>
<dbReference type="EMBL" id="BMMS01000055">
    <property type="protein sequence ID" value="GGP00247.1"/>
    <property type="molecule type" value="Genomic_DNA"/>
</dbReference>
<accession>A0A917ZYS6</accession>
<dbReference type="Proteomes" id="UP000641932">
    <property type="component" value="Unassembled WGS sequence"/>
</dbReference>
<protein>
    <submittedName>
        <fullName evidence="1">Uncharacterized protein</fullName>
    </submittedName>
</protein>
<comment type="caution">
    <text evidence="1">The sequence shown here is derived from an EMBL/GenBank/DDBJ whole genome shotgun (WGS) entry which is preliminary data.</text>
</comment>
<organism evidence="1 2">
    <name type="scientific">Wenjunlia tyrosinilytica</name>
    <dbReference type="NCBI Taxonomy" id="1544741"/>
    <lineage>
        <taxon>Bacteria</taxon>
        <taxon>Bacillati</taxon>
        <taxon>Actinomycetota</taxon>
        <taxon>Actinomycetes</taxon>
        <taxon>Kitasatosporales</taxon>
        <taxon>Streptomycetaceae</taxon>
        <taxon>Wenjunlia</taxon>
    </lineage>
</organism>
<evidence type="ECO:0000313" key="1">
    <source>
        <dbReference type="EMBL" id="GGP00247.1"/>
    </source>
</evidence>
<evidence type="ECO:0000313" key="2">
    <source>
        <dbReference type="Proteomes" id="UP000641932"/>
    </source>
</evidence>
<dbReference type="AlphaFoldDB" id="A0A917ZYS6"/>